<proteinExistence type="predicted"/>
<organism evidence="1 2">
    <name type="scientific">Terrimonas rubra</name>
    <dbReference type="NCBI Taxonomy" id="1035890"/>
    <lineage>
        <taxon>Bacteria</taxon>
        <taxon>Pseudomonadati</taxon>
        <taxon>Bacteroidota</taxon>
        <taxon>Chitinophagia</taxon>
        <taxon>Chitinophagales</taxon>
        <taxon>Chitinophagaceae</taxon>
        <taxon>Terrimonas</taxon>
    </lineage>
</organism>
<dbReference type="EMBL" id="JBHUOZ010000001">
    <property type="protein sequence ID" value="MFD2918745.1"/>
    <property type="molecule type" value="Genomic_DNA"/>
</dbReference>
<keyword evidence="2" id="KW-1185">Reference proteome</keyword>
<protein>
    <recommendedName>
        <fullName evidence="3">DUF2116 family Zn-ribbon domain-containing protein</fullName>
    </recommendedName>
</protein>
<evidence type="ECO:0000313" key="1">
    <source>
        <dbReference type="EMBL" id="MFD2918745.1"/>
    </source>
</evidence>
<dbReference type="RefSeq" id="WP_386095235.1">
    <property type="nucleotide sequence ID" value="NZ_JBHUOZ010000001.1"/>
</dbReference>
<dbReference type="Proteomes" id="UP001597511">
    <property type="component" value="Unassembled WGS sequence"/>
</dbReference>
<comment type="caution">
    <text evidence="1">The sequence shown here is derived from an EMBL/GenBank/DDBJ whole genome shotgun (WGS) entry which is preliminary data.</text>
</comment>
<accession>A0ABW6A2R0</accession>
<name>A0ABW6A2R0_9BACT</name>
<gene>
    <name evidence="1" type="ORF">ACFS6H_03420</name>
</gene>
<evidence type="ECO:0008006" key="3">
    <source>
        <dbReference type="Google" id="ProtNLM"/>
    </source>
</evidence>
<reference evidence="2" key="1">
    <citation type="journal article" date="2019" name="Int. J. Syst. Evol. Microbiol.">
        <title>The Global Catalogue of Microorganisms (GCM) 10K type strain sequencing project: providing services to taxonomists for standard genome sequencing and annotation.</title>
        <authorList>
            <consortium name="The Broad Institute Genomics Platform"/>
            <consortium name="The Broad Institute Genome Sequencing Center for Infectious Disease"/>
            <person name="Wu L."/>
            <person name="Ma J."/>
        </authorList>
    </citation>
    <scope>NUCLEOTIDE SEQUENCE [LARGE SCALE GENOMIC DNA]</scope>
    <source>
        <strain evidence="2">KCTC 23299</strain>
    </source>
</reference>
<evidence type="ECO:0000313" key="2">
    <source>
        <dbReference type="Proteomes" id="UP001597511"/>
    </source>
</evidence>
<sequence length="126" mass="14419">MLTQSTTACRQCGKTVKGRTDKRFCDDYCRSAFNNQLKTRLSKTVKAVNAVLLKNRKILEAFLPPGGDTIKTTRDKLLGQGFSFTYHTHSYLTKTGKNYVYCYEYGYLSLDNNWLLLVRRQEEAAG</sequence>